<gene>
    <name evidence="2" type="ORF">IscW_ISCW007702</name>
</gene>
<proteinExistence type="predicted"/>
<dbReference type="HOGENOM" id="CLU_2711980_0_0_1"/>
<dbReference type="InParanoid" id="B7PU14"/>
<dbReference type="Proteomes" id="UP000001555">
    <property type="component" value="Unassembled WGS sequence"/>
</dbReference>
<dbReference type="EnsemblMetazoa" id="ISCW007702-RA">
    <property type="protein sequence ID" value="ISCW007702-PA"/>
    <property type="gene ID" value="ISCW007702"/>
</dbReference>
<keyword evidence="4" id="KW-1185">Reference proteome</keyword>
<dbReference type="VEuPathDB" id="VectorBase:ISCW007702"/>
<dbReference type="PaxDb" id="6945-B7PU14"/>
<organism>
    <name type="scientific">Ixodes scapularis</name>
    <name type="common">Black-legged tick</name>
    <name type="synonym">Deer tick</name>
    <dbReference type="NCBI Taxonomy" id="6945"/>
    <lineage>
        <taxon>Eukaryota</taxon>
        <taxon>Metazoa</taxon>
        <taxon>Ecdysozoa</taxon>
        <taxon>Arthropoda</taxon>
        <taxon>Chelicerata</taxon>
        <taxon>Arachnida</taxon>
        <taxon>Acari</taxon>
        <taxon>Parasitiformes</taxon>
        <taxon>Ixodida</taxon>
        <taxon>Ixodoidea</taxon>
        <taxon>Ixodidae</taxon>
        <taxon>Ixodinae</taxon>
        <taxon>Ixodes</taxon>
    </lineage>
</organism>
<reference evidence="2 4" key="1">
    <citation type="submission" date="2008-03" db="EMBL/GenBank/DDBJ databases">
        <title>Annotation of Ixodes scapularis.</title>
        <authorList>
            <consortium name="Ixodes scapularis Genome Project Consortium"/>
            <person name="Caler E."/>
            <person name="Hannick L.I."/>
            <person name="Bidwell S."/>
            <person name="Joardar V."/>
            <person name="Thiagarajan M."/>
            <person name="Amedeo P."/>
            <person name="Galinsky K.J."/>
            <person name="Schobel S."/>
            <person name="Inman J."/>
            <person name="Hostetler J."/>
            <person name="Miller J."/>
            <person name="Hammond M."/>
            <person name="Megy K."/>
            <person name="Lawson D."/>
            <person name="Kodira C."/>
            <person name="Sutton G."/>
            <person name="Meyer J."/>
            <person name="Hill C.A."/>
            <person name="Birren B."/>
            <person name="Nene V."/>
            <person name="Collins F."/>
            <person name="Alarcon-Chaidez F."/>
            <person name="Wikel S."/>
            <person name="Strausberg R."/>
        </authorList>
    </citation>
    <scope>NUCLEOTIDE SEQUENCE [LARGE SCALE GENOMIC DNA]</scope>
    <source>
        <strain evidence="4">Wikel</strain>
        <strain evidence="2">Wikel colony</strain>
    </source>
</reference>
<feature type="region of interest" description="Disordered" evidence="1">
    <location>
        <begin position="46"/>
        <end position="73"/>
    </location>
</feature>
<protein>
    <submittedName>
        <fullName evidence="2 3">Uncharacterized protein</fullName>
    </submittedName>
</protein>
<feature type="non-terminal residue" evidence="2">
    <location>
        <position position="73"/>
    </location>
</feature>
<dbReference type="AlphaFoldDB" id="B7PU14"/>
<dbReference type="VEuPathDB" id="VectorBase:ISCI007702"/>
<dbReference type="EMBL" id="DS789682">
    <property type="protein sequence ID" value="EEC10086.1"/>
    <property type="molecule type" value="Genomic_DNA"/>
</dbReference>
<accession>B7PU14</accession>
<evidence type="ECO:0000313" key="2">
    <source>
        <dbReference type="EMBL" id="EEC10086.1"/>
    </source>
</evidence>
<evidence type="ECO:0000313" key="3">
    <source>
        <dbReference type="EnsemblMetazoa" id="ISCW007702-PA"/>
    </source>
</evidence>
<feature type="non-terminal residue" evidence="2">
    <location>
        <position position="1"/>
    </location>
</feature>
<sequence length="73" mass="7721">RSPATSPLASKHKEQDRAIWDSGGAAWGLSRPVVYNQVVAVPQKTCPVHPSPPPPPPVFPAIDSPPLGPHART</sequence>
<evidence type="ECO:0000313" key="4">
    <source>
        <dbReference type="Proteomes" id="UP000001555"/>
    </source>
</evidence>
<name>B7PU14_IXOSC</name>
<dbReference type="EMBL" id="ABJB010772023">
    <property type="status" value="NOT_ANNOTATED_CDS"/>
    <property type="molecule type" value="Genomic_DNA"/>
</dbReference>
<reference evidence="3" key="2">
    <citation type="submission" date="2020-05" db="UniProtKB">
        <authorList>
            <consortium name="EnsemblMetazoa"/>
        </authorList>
    </citation>
    <scope>IDENTIFICATION</scope>
    <source>
        <strain evidence="3">wikel</strain>
    </source>
</reference>
<feature type="compositionally biased region" description="Pro residues" evidence="1">
    <location>
        <begin position="49"/>
        <end position="59"/>
    </location>
</feature>
<evidence type="ECO:0000256" key="1">
    <source>
        <dbReference type="SAM" id="MobiDB-lite"/>
    </source>
</evidence>